<dbReference type="EMBL" id="LKMD01000102">
    <property type="protein sequence ID" value="PIA98382.1"/>
    <property type="molecule type" value="Genomic_DNA"/>
</dbReference>
<gene>
    <name evidence="1" type="ORF">CB0940_06666</name>
</gene>
<sequence length="181" mass="20492">MLRFFMKPLTRANQKLSTRTSMGTTLTVQHSMIHSRQLSAHIIVTIISVETSRRSTTSGRMLTRLQSKVQTTISLVVSTSDSSQWVLATMECSQTEVAYRRVAPIALRSRLALMRSRSLLMQPPSMNCPGYAPRAAGTPVVAVDRLCRRWNWNLLFYPIGSRSWTPRGRASLPKLRTMRLL</sequence>
<protein>
    <submittedName>
        <fullName evidence="1">Uncharacterized protein</fullName>
    </submittedName>
</protein>
<organism evidence="1 2">
    <name type="scientific">Cercospora beticola</name>
    <name type="common">Sugarbeet leaf spot fungus</name>
    <dbReference type="NCBI Taxonomy" id="122368"/>
    <lineage>
        <taxon>Eukaryota</taxon>
        <taxon>Fungi</taxon>
        <taxon>Dikarya</taxon>
        <taxon>Ascomycota</taxon>
        <taxon>Pezizomycotina</taxon>
        <taxon>Dothideomycetes</taxon>
        <taxon>Dothideomycetidae</taxon>
        <taxon>Mycosphaerellales</taxon>
        <taxon>Mycosphaerellaceae</taxon>
        <taxon>Cercospora</taxon>
    </lineage>
</organism>
<proteinExistence type="predicted"/>
<accession>A0A2G5I1I5</accession>
<name>A0A2G5I1I5_CERBT</name>
<reference evidence="1 2" key="1">
    <citation type="submission" date="2015-10" db="EMBL/GenBank/DDBJ databases">
        <title>The cercosporin biosynthetic gene cluster was horizontally transferred to several fungal lineages and shown to be expanded in Cercospora beticola based on microsynteny with recipient genomes.</title>
        <authorList>
            <person name="De Jonge R."/>
            <person name="Ebert M.K."/>
            <person name="Suttle J.C."/>
            <person name="Jurick Ii W.M."/>
            <person name="Secor G.A."/>
            <person name="Thomma B.P."/>
            <person name="Van De Peer Y."/>
            <person name="Bolton M.D."/>
        </authorList>
    </citation>
    <scope>NUCLEOTIDE SEQUENCE [LARGE SCALE GENOMIC DNA]</scope>
    <source>
        <strain evidence="1 2">09-40</strain>
    </source>
</reference>
<evidence type="ECO:0000313" key="1">
    <source>
        <dbReference type="EMBL" id="PIA98382.1"/>
    </source>
</evidence>
<dbReference type="AlphaFoldDB" id="A0A2G5I1I5"/>
<comment type="caution">
    <text evidence="1">The sequence shown here is derived from an EMBL/GenBank/DDBJ whole genome shotgun (WGS) entry which is preliminary data.</text>
</comment>
<dbReference type="Proteomes" id="UP000230605">
    <property type="component" value="Chromosome 2"/>
</dbReference>
<evidence type="ECO:0000313" key="2">
    <source>
        <dbReference type="Proteomes" id="UP000230605"/>
    </source>
</evidence>